<dbReference type="NCBIfam" id="NF004976">
    <property type="entry name" value="PRK06349.1"/>
    <property type="match status" value="1"/>
</dbReference>
<dbReference type="CDD" id="cd04881">
    <property type="entry name" value="ACT_HSDH-Hom"/>
    <property type="match status" value="1"/>
</dbReference>
<dbReference type="InParanoid" id="A0A317ZH88"/>
<dbReference type="PANTHER" id="PTHR43331">
    <property type="entry name" value="HOMOSERINE DEHYDROGENASE"/>
    <property type="match status" value="1"/>
</dbReference>
<evidence type="ECO:0000256" key="6">
    <source>
        <dbReference type="ARBA" id="ARBA00022605"/>
    </source>
</evidence>
<feature type="active site" description="Proton donor" evidence="10">
    <location>
        <position position="208"/>
    </location>
</feature>
<comment type="caution">
    <text evidence="13">The sequence shown here is derived from an EMBL/GenBank/DDBJ whole genome shotgun (WGS) entry which is preliminary data.</text>
</comment>
<dbReference type="EC" id="1.1.1.3" evidence="4"/>
<feature type="binding site" evidence="11">
    <location>
        <position position="108"/>
    </location>
    <ligand>
        <name>NADPH</name>
        <dbReference type="ChEBI" id="CHEBI:57783"/>
    </ligand>
</feature>
<dbReference type="InterPro" id="IPR036291">
    <property type="entry name" value="NAD(P)-bd_dom_sf"/>
</dbReference>
<evidence type="ECO:0000256" key="3">
    <source>
        <dbReference type="ARBA" id="ARBA00006753"/>
    </source>
</evidence>
<dbReference type="PIRSF" id="PIRSF000098">
    <property type="entry name" value="Homoser_dehydrog"/>
    <property type="match status" value="1"/>
</dbReference>
<comment type="pathway">
    <text evidence="1">Amino-acid biosynthesis; L-threonine biosynthesis; L-threonine from L-aspartate: step 3/5.</text>
</comment>
<evidence type="ECO:0000256" key="5">
    <source>
        <dbReference type="ARBA" id="ARBA00013376"/>
    </source>
</evidence>
<keyword evidence="9" id="KW-0486">Methionine biosynthesis</keyword>
<keyword evidence="6" id="KW-0028">Amino-acid biosynthesis</keyword>
<keyword evidence="8" id="KW-0560">Oxidoreductase</keyword>
<organism evidence="13 14">
    <name type="scientific">Coraliomargarita sinensis</name>
    <dbReference type="NCBI Taxonomy" id="2174842"/>
    <lineage>
        <taxon>Bacteria</taxon>
        <taxon>Pseudomonadati</taxon>
        <taxon>Verrucomicrobiota</taxon>
        <taxon>Opitutia</taxon>
        <taxon>Puniceicoccales</taxon>
        <taxon>Coraliomargaritaceae</taxon>
        <taxon>Coraliomargarita</taxon>
    </lineage>
</organism>
<dbReference type="Proteomes" id="UP000247099">
    <property type="component" value="Unassembled WGS sequence"/>
</dbReference>
<evidence type="ECO:0000259" key="12">
    <source>
        <dbReference type="PROSITE" id="PS51671"/>
    </source>
</evidence>
<feature type="binding site" evidence="11">
    <location>
        <position position="193"/>
    </location>
    <ligand>
        <name>L-homoserine</name>
        <dbReference type="ChEBI" id="CHEBI:57476"/>
    </ligand>
</feature>
<evidence type="ECO:0000256" key="10">
    <source>
        <dbReference type="PIRSR" id="PIRSR000098-1"/>
    </source>
</evidence>
<dbReference type="Gene3D" id="3.30.70.260">
    <property type="match status" value="1"/>
</dbReference>
<sequence length="443" mass="48397">MSEKRKIRIGLLGFGIVGQGVWKNIERNREALEYRLGAELVISDIMVKDLARKREVEVSESLLTTDAARVVDNPEIDIVCELMGGTKEALDLTRRALERGKIVVSANKALICEHGEELFRIARENGAHYFFEASVAGGIPIIKTIREALVANRFSLIYGILNGTSNYILTRMEREGISFEETLVDARRLGYVEADEALDLDGIDAAHKTVILTYLAHGKWVKLEDIICEGIRKITTDDIEIAGQLGFKIKLLAVIKRDFEANQLSVRLHPALIAKKEVIAGVDGVYNGVSVTGDVVGTTFLIGRGAGQDATSSSVISDISDAVFMLRGAPPQAISKEDEELYAQLAEGLELSKAEDLKGCYYVRISVRDEEGVLAKVTDIMAREHISISSVNQKEFGDGMATVMVTTHKISEAAMQSAKEALAAEGAVVGQPVSFRIFKPEEG</sequence>
<dbReference type="SUPFAM" id="SSF55021">
    <property type="entry name" value="ACT-like"/>
    <property type="match status" value="1"/>
</dbReference>
<comment type="similarity">
    <text evidence="3">Belongs to the homoserine dehydrogenase family.</text>
</comment>
<dbReference type="SUPFAM" id="SSF51735">
    <property type="entry name" value="NAD(P)-binding Rossmann-fold domains"/>
    <property type="match status" value="1"/>
</dbReference>
<dbReference type="InterPro" id="IPR016204">
    <property type="entry name" value="HDH"/>
</dbReference>
<dbReference type="SUPFAM" id="SSF55347">
    <property type="entry name" value="Glyceraldehyde-3-phosphate dehydrogenase-like, C-terminal domain"/>
    <property type="match status" value="1"/>
</dbReference>
<evidence type="ECO:0000256" key="8">
    <source>
        <dbReference type="ARBA" id="ARBA00023002"/>
    </source>
</evidence>
<dbReference type="PROSITE" id="PS51671">
    <property type="entry name" value="ACT"/>
    <property type="match status" value="1"/>
</dbReference>
<dbReference type="RefSeq" id="WP_110130766.1">
    <property type="nucleotide sequence ID" value="NZ_QHJQ01000004.1"/>
</dbReference>
<dbReference type="Gene3D" id="3.30.360.10">
    <property type="entry name" value="Dihydrodipicolinate Reductase, domain 2"/>
    <property type="match status" value="1"/>
</dbReference>
<dbReference type="FunFam" id="3.30.360.10:FF:000005">
    <property type="entry name" value="Homoserine dehydrogenase"/>
    <property type="match status" value="1"/>
</dbReference>
<evidence type="ECO:0000256" key="11">
    <source>
        <dbReference type="PIRSR" id="PIRSR000098-2"/>
    </source>
</evidence>
<evidence type="ECO:0000313" key="14">
    <source>
        <dbReference type="Proteomes" id="UP000247099"/>
    </source>
</evidence>
<accession>A0A317ZH88</accession>
<dbReference type="Pfam" id="PF01842">
    <property type="entry name" value="ACT"/>
    <property type="match status" value="1"/>
</dbReference>
<dbReference type="Pfam" id="PF03447">
    <property type="entry name" value="NAD_binding_3"/>
    <property type="match status" value="1"/>
</dbReference>
<name>A0A317ZH88_9BACT</name>
<dbReference type="GO" id="GO:0009086">
    <property type="term" value="P:methionine biosynthetic process"/>
    <property type="evidence" value="ECO:0007669"/>
    <property type="project" value="UniProtKB-KW"/>
</dbReference>
<evidence type="ECO:0000256" key="7">
    <source>
        <dbReference type="ARBA" id="ARBA00022697"/>
    </source>
</evidence>
<reference evidence="13 14" key="1">
    <citation type="submission" date="2018-05" db="EMBL/GenBank/DDBJ databases">
        <title>Coraliomargarita sinensis sp. nov., isolated from a marine solar saltern.</title>
        <authorList>
            <person name="Zhou L.Y."/>
        </authorList>
    </citation>
    <scope>NUCLEOTIDE SEQUENCE [LARGE SCALE GENOMIC DNA]</scope>
    <source>
        <strain evidence="13 14">WN38</strain>
    </source>
</reference>
<evidence type="ECO:0000256" key="9">
    <source>
        <dbReference type="ARBA" id="ARBA00023167"/>
    </source>
</evidence>
<protein>
    <recommendedName>
        <fullName evidence="5">Homoserine dehydrogenase</fullName>
        <ecNumber evidence="4">1.1.1.3</ecNumber>
    </recommendedName>
</protein>
<feature type="domain" description="ACT" evidence="12">
    <location>
        <begin position="362"/>
        <end position="436"/>
    </location>
</feature>
<keyword evidence="14" id="KW-1185">Reference proteome</keyword>
<dbReference type="UniPathway" id="UPA00051">
    <property type="reaction ID" value="UER00465"/>
</dbReference>
<gene>
    <name evidence="13" type="ORF">DDZ13_07205</name>
</gene>
<dbReference type="GO" id="GO:0050661">
    <property type="term" value="F:NADP binding"/>
    <property type="evidence" value="ECO:0007669"/>
    <property type="project" value="InterPro"/>
</dbReference>
<dbReference type="InterPro" id="IPR002912">
    <property type="entry name" value="ACT_dom"/>
</dbReference>
<dbReference type="InterPro" id="IPR005106">
    <property type="entry name" value="Asp/hSer_DH_NAD-bd"/>
</dbReference>
<evidence type="ECO:0000256" key="1">
    <source>
        <dbReference type="ARBA" id="ARBA00005056"/>
    </source>
</evidence>
<dbReference type="Gene3D" id="3.40.50.720">
    <property type="entry name" value="NAD(P)-binding Rossmann-like Domain"/>
    <property type="match status" value="1"/>
</dbReference>
<dbReference type="GO" id="GO:0004412">
    <property type="term" value="F:homoserine dehydrogenase activity"/>
    <property type="evidence" value="ECO:0007669"/>
    <property type="project" value="UniProtKB-EC"/>
</dbReference>
<dbReference type="OrthoDB" id="9808167at2"/>
<dbReference type="GO" id="GO:0009088">
    <property type="term" value="P:threonine biosynthetic process"/>
    <property type="evidence" value="ECO:0007669"/>
    <property type="project" value="UniProtKB-UniPathway"/>
</dbReference>
<evidence type="ECO:0000256" key="2">
    <source>
        <dbReference type="ARBA" id="ARBA00005062"/>
    </source>
</evidence>
<dbReference type="InterPro" id="IPR045865">
    <property type="entry name" value="ACT-like_dom_sf"/>
</dbReference>
<dbReference type="InterPro" id="IPR001342">
    <property type="entry name" value="HDH_cat"/>
</dbReference>
<dbReference type="PANTHER" id="PTHR43331:SF1">
    <property type="entry name" value="HOMOSERINE DEHYDROGENASE"/>
    <property type="match status" value="1"/>
</dbReference>
<comment type="pathway">
    <text evidence="2">Amino-acid biosynthesis; L-methionine biosynthesis via de novo pathway; L-homoserine from L-aspartate: step 3/3.</text>
</comment>
<evidence type="ECO:0000256" key="4">
    <source>
        <dbReference type="ARBA" id="ARBA00013213"/>
    </source>
</evidence>
<dbReference type="AlphaFoldDB" id="A0A317ZH88"/>
<dbReference type="EMBL" id="QHJQ01000004">
    <property type="protein sequence ID" value="PXA04312.1"/>
    <property type="molecule type" value="Genomic_DNA"/>
</dbReference>
<evidence type="ECO:0000313" key="13">
    <source>
        <dbReference type="EMBL" id="PXA04312.1"/>
    </source>
</evidence>
<proteinExistence type="inferred from homology"/>
<dbReference type="UniPathway" id="UPA00050">
    <property type="reaction ID" value="UER00063"/>
</dbReference>
<dbReference type="Pfam" id="PF00742">
    <property type="entry name" value="Homoserine_dh"/>
    <property type="match status" value="1"/>
</dbReference>
<keyword evidence="7" id="KW-0791">Threonine biosynthesis</keyword>
<keyword evidence="11" id="KW-0521">NADP</keyword>